<evidence type="ECO:0000313" key="12">
    <source>
        <dbReference type="EMBL" id="MBC9811582.1"/>
    </source>
</evidence>
<dbReference type="CDD" id="cd00515">
    <property type="entry name" value="HAM1"/>
    <property type="match status" value="1"/>
</dbReference>
<evidence type="ECO:0000256" key="7">
    <source>
        <dbReference type="ARBA" id="ARBA00023080"/>
    </source>
</evidence>
<evidence type="ECO:0000256" key="6">
    <source>
        <dbReference type="ARBA" id="ARBA00022842"/>
    </source>
</evidence>
<dbReference type="PANTHER" id="PTHR11067">
    <property type="entry name" value="INOSINE TRIPHOSPHATE PYROPHOSPHATASE/HAM1 PROTEIN"/>
    <property type="match status" value="1"/>
</dbReference>
<comment type="similarity">
    <text evidence="1 10 11">Belongs to the HAM1 NTPase family.</text>
</comment>
<evidence type="ECO:0000256" key="8">
    <source>
        <dbReference type="ARBA" id="ARBA00051875"/>
    </source>
</evidence>
<evidence type="ECO:0000256" key="2">
    <source>
        <dbReference type="ARBA" id="ARBA00011738"/>
    </source>
</evidence>
<proteinExistence type="inferred from homology"/>
<comment type="caution">
    <text evidence="12">The sequence shown here is derived from an EMBL/GenBank/DDBJ whole genome shotgun (WGS) entry which is preliminary data.</text>
</comment>
<keyword evidence="4 10" id="KW-0547">Nucleotide-binding</keyword>
<feature type="binding site" evidence="10">
    <location>
        <begin position="150"/>
        <end position="153"/>
    </location>
    <ligand>
        <name>substrate</name>
    </ligand>
</feature>
<comment type="caution">
    <text evidence="10">Lacks conserved residue(s) required for the propagation of feature annotation.</text>
</comment>
<dbReference type="GO" id="GO:0036222">
    <property type="term" value="F:XTP diphosphatase activity"/>
    <property type="evidence" value="ECO:0007669"/>
    <property type="project" value="UniProtKB-UniRule"/>
</dbReference>
<evidence type="ECO:0000256" key="5">
    <source>
        <dbReference type="ARBA" id="ARBA00022801"/>
    </source>
</evidence>
<accession>A0A8J6P4N9</accession>
<feature type="binding site" evidence="10">
    <location>
        <begin position="178"/>
        <end position="179"/>
    </location>
    <ligand>
        <name>substrate</name>
    </ligand>
</feature>
<dbReference type="InterPro" id="IPR020922">
    <property type="entry name" value="dITP/XTP_pyrophosphatase"/>
</dbReference>
<keyword evidence="7 10" id="KW-0546">Nucleotide metabolism</keyword>
<evidence type="ECO:0000256" key="11">
    <source>
        <dbReference type="RuleBase" id="RU003781"/>
    </source>
</evidence>
<dbReference type="HAMAP" id="MF_01405">
    <property type="entry name" value="Non_canon_purine_NTPase"/>
    <property type="match status" value="1"/>
</dbReference>
<feature type="binding site" evidence="10">
    <location>
        <begin position="9"/>
        <end position="14"/>
    </location>
    <ligand>
        <name>substrate</name>
    </ligand>
</feature>
<sequence length="194" mass="21674">MDMNLVFATQNRNKALEIQALMPQGITIQTLSDIGCTTDIPEDADTLHGNAELKAKFVADNYNVACFADDTGLEIEALDMRPGVYSARYAGAQRSDEANIQKVLTELEGNKNRKAQFRTAICLMIHGETYHFEGKVEGAIRTEKAGAEGFGYDPVFEPEGCGITFAEMSREEKNKRSHRARAFEKMIAFLRERK</sequence>
<evidence type="ECO:0000256" key="9">
    <source>
        <dbReference type="ARBA" id="ARBA00052017"/>
    </source>
</evidence>
<dbReference type="AlphaFoldDB" id="A0A8J6P4N9"/>
<dbReference type="FunFam" id="3.90.950.10:FF:000001">
    <property type="entry name" value="dITP/XTP pyrophosphatase"/>
    <property type="match status" value="1"/>
</dbReference>
<comment type="catalytic activity">
    <reaction evidence="9 10">
        <text>XTP + H2O = XMP + diphosphate + H(+)</text>
        <dbReference type="Rhea" id="RHEA:28610"/>
        <dbReference type="ChEBI" id="CHEBI:15377"/>
        <dbReference type="ChEBI" id="CHEBI:15378"/>
        <dbReference type="ChEBI" id="CHEBI:33019"/>
        <dbReference type="ChEBI" id="CHEBI:57464"/>
        <dbReference type="ChEBI" id="CHEBI:61314"/>
        <dbReference type="EC" id="3.6.1.66"/>
    </reaction>
</comment>
<dbReference type="Gene3D" id="3.90.950.10">
    <property type="match status" value="1"/>
</dbReference>
<keyword evidence="5 10" id="KW-0378">Hydrolase</keyword>
<reference evidence="12" key="1">
    <citation type="submission" date="2020-09" db="EMBL/GenBank/DDBJ databases">
        <title>Taishania pollutisoli gen. nov., sp. nov., Isolated from Tetrabromobisphenol A-Contaminated Soil.</title>
        <authorList>
            <person name="Chen Q."/>
        </authorList>
    </citation>
    <scope>NUCLEOTIDE SEQUENCE</scope>
    <source>
        <strain evidence="12">CZZ-1</strain>
    </source>
</reference>
<evidence type="ECO:0000256" key="4">
    <source>
        <dbReference type="ARBA" id="ARBA00022741"/>
    </source>
</evidence>
<dbReference type="GO" id="GO:0009117">
    <property type="term" value="P:nucleotide metabolic process"/>
    <property type="evidence" value="ECO:0007669"/>
    <property type="project" value="UniProtKB-KW"/>
</dbReference>
<dbReference type="GO" id="GO:0000166">
    <property type="term" value="F:nucleotide binding"/>
    <property type="evidence" value="ECO:0007669"/>
    <property type="project" value="UniProtKB-KW"/>
</dbReference>
<keyword evidence="3 10" id="KW-0479">Metal-binding</keyword>
<dbReference type="InterPro" id="IPR002637">
    <property type="entry name" value="RdgB/HAM1"/>
</dbReference>
<evidence type="ECO:0000313" key="13">
    <source>
        <dbReference type="Proteomes" id="UP000652681"/>
    </source>
</evidence>
<dbReference type="NCBIfam" id="NF011398">
    <property type="entry name" value="PRK14823.1"/>
    <property type="match status" value="1"/>
</dbReference>
<comment type="catalytic activity">
    <reaction evidence="8 10">
        <text>dITP + H2O = dIMP + diphosphate + H(+)</text>
        <dbReference type="Rhea" id="RHEA:28342"/>
        <dbReference type="ChEBI" id="CHEBI:15377"/>
        <dbReference type="ChEBI" id="CHEBI:15378"/>
        <dbReference type="ChEBI" id="CHEBI:33019"/>
        <dbReference type="ChEBI" id="CHEBI:61194"/>
        <dbReference type="ChEBI" id="CHEBI:61382"/>
        <dbReference type="EC" id="3.6.1.66"/>
    </reaction>
</comment>
<dbReference type="GO" id="GO:0036220">
    <property type="term" value="F:ITP diphosphatase activity"/>
    <property type="evidence" value="ECO:0007669"/>
    <property type="project" value="UniProtKB-UniRule"/>
</dbReference>
<comment type="function">
    <text evidence="10">Pyrophosphatase that catalyzes the hydrolysis of nucleoside triphosphates to their monophosphate derivatives, with a high preference for the non-canonical purine nucleotides XTP (xanthosine triphosphate), dITP (deoxyinosine triphosphate) and ITP. Seems to function as a house-cleaning enzyme that removes non-canonical purine nucleotides from the nucleotide pool, thus preventing their incorporation into DNA/RNA and avoiding chromosomal lesions.</text>
</comment>
<keyword evidence="13" id="KW-1185">Reference proteome</keyword>
<comment type="subunit">
    <text evidence="2 10">Homodimer.</text>
</comment>
<evidence type="ECO:0000256" key="3">
    <source>
        <dbReference type="ARBA" id="ARBA00022723"/>
    </source>
</evidence>
<keyword evidence="6 10" id="KW-0460">Magnesium</keyword>
<dbReference type="PANTHER" id="PTHR11067:SF9">
    <property type="entry name" value="INOSINE TRIPHOSPHATE PYROPHOSPHATASE"/>
    <property type="match status" value="1"/>
</dbReference>
<feature type="active site" description="Proton acceptor" evidence="10">
    <location>
        <position position="70"/>
    </location>
</feature>
<dbReference type="InterPro" id="IPR029001">
    <property type="entry name" value="ITPase-like_fam"/>
</dbReference>
<dbReference type="GO" id="GO:0017111">
    <property type="term" value="F:ribonucleoside triphosphate phosphatase activity"/>
    <property type="evidence" value="ECO:0007669"/>
    <property type="project" value="InterPro"/>
</dbReference>
<evidence type="ECO:0000256" key="10">
    <source>
        <dbReference type="HAMAP-Rule" id="MF_01405"/>
    </source>
</evidence>
<dbReference type="EMBL" id="JACVEL010000002">
    <property type="protein sequence ID" value="MBC9811582.1"/>
    <property type="molecule type" value="Genomic_DNA"/>
</dbReference>
<dbReference type="EC" id="3.6.1.66" evidence="10"/>
<dbReference type="Pfam" id="PF01725">
    <property type="entry name" value="Ham1p_like"/>
    <property type="match status" value="1"/>
</dbReference>
<dbReference type="GO" id="GO:0009146">
    <property type="term" value="P:purine nucleoside triphosphate catabolic process"/>
    <property type="evidence" value="ECO:0007669"/>
    <property type="project" value="UniProtKB-UniRule"/>
</dbReference>
<dbReference type="NCBIfam" id="TIGR00042">
    <property type="entry name" value="RdgB/HAM1 family non-canonical purine NTP pyrophosphatase"/>
    <property type="match status" value="1"/>
</dbReference>
<name>A0A8J6P4N9_9FLAO</name>
<dbReference type="SUPFAM" id="SSF52972">
    <property type="entry name" value="ITPase-like"/>
    <property type="match status" value="1"/>
</dbReference>
<dbReference type="GO" id="GO:0046872">
    <property type="term" value="F:metal ion binding"/>
    <property type="evidence" value="ECO:0007669"/>
    <property type="project" value="UniProtKB-KW"/>
</dbReference>
<protein>
    <recommendedName>
        <fullName evidence="10">dITP/XTP pyrophosphatase</fullName>
        <ecNumber evidence="10">3.6.1.66</ecNumber>
    </recommendedName>
    <alternativeName>
        <fullName evidence="10">Non-canonical purine NTP pyrophosphatase</fullName>
    </alternativeName>
    <alternativeName>
        <fullName evidence="10">Non-standard purine NTP pyrophosphatase</fullName>
    </alternativeName>
    <alternativeName>
        <fullName evidence="10">Nucleoside-triphosphate diphosphatase</fullName>
    </alternativeName>
    <alternativeName>
        <fullName evidence="10">Nucleoside-triphosphate pyrophosphatase</fullName>
        <shortName evidence="10">NTPase</shortName>
    </alternativeName>
</protein>
<dbReference type="Proteomes" id="UP000652681">
    <property type="component" value="Unassembled WGS sequence"/>
</dbReference>
<dbReference type="GO" id="GO:0035870">
    <property type="term" value="F:dITP diphosphatase activity"/>
    <property type="evidence" value="ECO:0007669"/>
    <property type="project" value="UniProtKB-UniRule"/>
</dbReference>
<feature type="binding site" evidence="10">
    <location>
        <position position="70"/>
    </location>
    <ligand>
        <name>Mg(2+)</name>
        <dbReference type="ChEBI" id="CHEBI:18420"/>
    </ligand>
</feature>
<feature type="binding site" evidence="10">
    <location>
        <position position="173"/>
    </location>
    <ligand>
        <name>substrate</name>
    </ligand>
</feature>
<evidence type="ECO:0000256" key="1">
    <source>
        <dbReference type="ARBA" id="ARBA00008023"/>
    </source>
</evidence>
<organism evidence="12 13">
    <name type="scientific">Taishania pollutisoli</name>
    <dbReference type="NCBI Taxonomy" id="2766479"/>
    <lineage>
        <taxon>Bacteria</taxon>
        <taxon>Pseudomonadati</taxon>
        <taxon>Bacteroidota</taxon>
        <taxon>Flavobacteriia</taxon>
        <taxon>Flavobacteriales</taxon>
        <taxon>Crocinitomicaceae</taxon>
        <taxon>Taishania</taxon>
    </lineage>
</organism>
<feature type="binding site" evidence="10">
    <location>
        <position position="71"/>
    </location>
    <ligand>
        <name>substrate</name>
    </ligand>
</feature>
<dbReference type="GO" id="GO:0005829">
    <property type="term" value="C:cytosol"/>
    <property type="evidence" value="ECO:0007669"/>
    <property type="project" value="TreeGrafter"/>
</dbReference>
<comment type="cofactor">
    <cofactor evidence="10">
        <name>Mg(2+)</name>
        <dbReference type="ChEBI" id="CHEBI:18420"/>
    </cofactor>
    <text evidence="10">Binds 1 Mg(2+) ion per subunit.</text>
</comment>
<comment type="catalytic activity">
    <reaction evidence="10">
        <text>ITP + H2O = IMP + diphosphate + H(+)</text>
        <dbReference type="Rhea" id="RHEA:29399"/>
        <dbReference type="ChEBI" id="CHEBI:15377"/>
        <dbReference type="ChEBI" id="CHEBI:15378"/>
        <dbReference type="ChEBI" id="CHEBI:33019"/>
        <dbReference type="ChEBI" id="CHEBI:58053"/>
        <dbReference type="ChEBI" id="CHEBI:61402"/>
        <dbReference type="EC" id="3.6.1.66"/>
    </reaction>
</comment>
<gene>
    <name evidence="12" type="ORF">H9Y05_03755</name>
</gene>